<sequence>MMKVLSVLLITIAIIRSITCSYAQLQPKKPSQYRSLPSLREQARILDAWKERRLSRVPALLKKYDVDAWLVSMREHAEDPVWWSIKNATQFAPHRRTVLLFHTDTSSLAGRPNPLVWVDNTGEVWDELRFILMQYAPLRIALNTDRNIAFSGGLHVGEWLELYEQMPQEWMKAVNEPMLAVEYIATRVPGQLEYYRLMQETVWAMIEEAFSERVIQPGVTSTVDLEWWFREKIQARNMSTWTQPRVSVITPDSFPGWAGTDDIIQEGDLLHVDFGVTAMGMNTDTQHMAYVLRTSEGETEAPSSLAEGIKKANRMQDIVLSQMKAGQTGNEILQSSLKQMEAENISGQIYCHPIGDYAHAPGAVMGFTNLPEYVPVLGELSILPDTWYSIELYAYHFVPERNETLRFRLEETVYWVNNRRGWDFAYGRQEKLHLINWPTSAVHGAKLLVQS</sequence>
<organism evidence="3 4">
    <name type="scientific">Heliocybe sulcata</name>
    <dbReference type="NCBI Taxonomy" id="5364"/>
    <lineage>
        <taxon>Eukaryota</taxon>
        <taxon>Fungi</taxon>
        <taxon>Dikarya</taxon>
        <taxon>Basidiomycota</taxon>
        <taxon>Agaricomycotina</taxon>
        <taxon>Agaricomycetes</taxon>
        <taxon>Gloeophyllales</taxon>
        <taxon>Gloeophyllaceae</taxon>
        <taxon>Heliocybe</taxon>
    </lineage>
</organism>
<feature type="signal peptide" evidence="1">
    <location>
        <begin position="1"/>
        <end position="17"/>
    </location>
</feature>
<feature type="chain" id="PRO_5022719436" description="Peptidase M24 domain-containing protein" evidence="1">
    <location>
        <begin position="18"/>
        <end position="451"/>
    </location>
</feature>
<dbReference type="SUPFAM" id="SSF55920">
    <property type="entry name" value="Creatinase/aminopeptidase"/>
    <property type="match status" value="1"/>
</dbReference>
<gene>
    <name evidence="3" type="ORF">OE88DRAFT_1765719</name>
</gene>
<dbReference type="STRING" id="5364.A0A5C3ND10"/>
<dbReference type="Proteomes" id="UP000305948">
    <property type="component" value="Unassembled WGS sequence"/>
</dbReference>
<dbReference type="OrthoDB" id="3632757at2759"/>
<dbReference type="InterPro" id="IPR000994">
    <property type="entry name" value="Pept_M24"/>
</dbReference>
<proteinExistence type="predicted"/>
<dbReference type="Gene3D" id="3.90.230.10">
    <property type="entry name" value="Creatinase/methionine aminopeptidase superfamily"/>
    <property type="match status" value="1"/>
</dbReference>
<evidence type="ECO:0000313" key="4">
    <source>
        <dbReference type="Proteomes" id="UP000305948"/>
    </source>
</evidence>
<protein>
    <recommendedName>
        <fullName evidence="2">Peptidase M24 domain-containing protein</fullName>
    </recommendedName>
</protein>
<reference evidence="3 4" key="1">
    <citation type="journal article" date="2019" name="Nat. Ecol. Evol.">
        <title>Megaphylogeny resolves global patterns of mushroom evolution.</title>
        <authorList>
            <person name="Varga T."/>
            <person name="Krizsan K."/>
            <person name="Foldi C."/>
            <person name="Dima B."/>
            <person name="Sanchez-Garcia M."/>
            <person name="Sanchez-Ramirez S."/>
            <person name="Szollosi G.J."/>
            <person name="Szarkandi J.G."/>
            <person name="Papp V."/>
            <person name="Albert L."/>
            <person name="Andreopoulos W."/>
            <person name="Angelini C."/>
            <person name="Antonin V."/>
            <person name="Barry K.W."/>
            <person name="Bougher N.L."/>
            <person name="Buchanan P."/>
            <person name="Buyck B."/>
            <person name="Bense V."/>
            <person name="Catcheside P."/>
            <person name="Chovatia M."/>
            <person name="Cooper J."/>
            <person name="Damon W."/>
            <person name="Desjardin D."/>
            <person name="Finy P."/>
            <person name="Geml J."/>
            <person name="Haridas S."/>
            <person name="Hughes K."/>
            <person name="Justo A."/>
            <person name="Karasinski D."/>
            <person name="Kautmanova I."/>
            <person name="Kiss B."/>
            <person name="Kocsube S."/>
            <person name="Kotiranta H."/>
            <person name="LaButti K.M."/>
            <person name="Lechner B.E."/>
            <person name="Liimatainen K."/>
            <person name="Lipzen A."/>
            <person name="Lukacs Z."/>
            <person name="Mihaltcheva S."/>
            <person name="Morgado L.N."/>
            <person name="Niskanen T."/>
            <person name="Noordeloos M.E."/>
            <person name="Ohm R.A."/>
            <person name="Ortiz-Santana B."/>
            <person name="Ovrebo C."/>
            <person name="Racz N."/>
            <person name="Riley R."/>
            <person name="Savchenko A."/>
            <person name="Shiryaev A."/>
            <person name="Soop K."/>
            <person name="Spirin V."/>
            <person name="Szebenyi C."/>
            <person name="Tomsovsky M."/>
            <person name="Tulloss R.E."/>
            <person name="Uehling J."/>
            <person name="Grigoriev I.V."/>
            <person name="Vagvolgyi C."/>
            <person name="Papp T."/>
            <person name="Martin F.M."/>
            <person name="Miettinen O."/>
            <person name="Hibbett D.S."/>
            <person name="Nagy L.G."/>
        </authorList>
    </citation>
    <scope>NUCLEOTIDE SEQUENCE [LARGE SCALE GENOMIC DNA]</scope>
    <source>
        <strain evidence="3 4">OMC1185</strain>
    </source>
</reference>
<dbReference type="Pfam" id="PF00557">
    <property type="entry name" value="Peptidase_M24"/>
    <property type="match status" value="1"/>
</dbReference>
<evidence type="ECO:0000259" key="2">
    <source>
        <dbReference type="Pfam" id="PF00557"/>
    </source>
</evidence>
<keyword evidence="4" id="KW-1185">Reference proteome</keyword>
<accession>A0A5C3ND10</accession>
<dbReference type="AlphaFoldDB" id="A0A5C3ND10"/>
<evidence type="ECO:0000313" key="3">
    <source>
        <dbReference type="EMBL" id="TFK55584.1"/>
    </source>
</evidence>
<feature type="domain" description="Peptidase M24" evidence="2">
    <location>
        <begin position="202"/>
        <end position="413"/>
    </location>
</feature>
<keyword evidence="1" id="KW-0732">Signal</keyword>
<name>A0A5C3ND10_9AGAM</name>
<evidence type="ECO:0000256" key="1">
    <source>
        <dbReference type="SAM" id="SignalP"/>
    </source>
</evidence>
<dbReference type="EMBL" id="ML213504">
    <property type="protein sequence ID" value="TFK55584.1"/>
    <property type="molecule type" value="Genomic_DNA"/>
</dbReference>
<dbReference type="InterPro" id="IPR036005">
    <property type="entry name" value="Creatinase/aminopeptidase-like"/>
</dbReference>